<organism evidence="1 2">
    <name type="scientific">Candidatus Roizmanbacteria bacterium RIFCSPHIGHO2_01_FULL_39_12b</name>
    <dbReference type="NCBI Taxonomy" id="1802030"/>
    <lineage>
        <taxon>Bacteria</taxon>
        <taxon>Candidatus Roizmaniibacteriota</taxon>
    </lineage>
</organism>
<name>A0A1F7G8T2_9BACT</name>
<dbReference type="EMBL" id="MFZF01000036">
    <property type="protein sequence ID" value="OGK15042.1"/>
    <property type="molecule type" value="Genomic_DNA"/>
</dbReference>
<evidence type="ECO:0000313" key="2">
    <source>
        <dbReference type="Proteomes" id="UP000178372"/>
    </source>
</evidence>
<comment type="caution">
    <text evidence="1">The sequence shown here is derived from an EMBL/GenBank/DDBJ whole genome shotgun (WGS) entry which is preliminary data.</text>
</comment>
<sequence length="81" mass="9384">MHKIKIPNKKLSSFIDDFTLIDLDKNIINKFLKGPTNDLKDNIHLHSAAEEDCDIFLTFDKKLLAMRFFGKAQIMSPTNFK</sequence>
<gene>
    <name evidence="1" type="ORF">A2690_02940</name>
</gene>
<evidence type="ECO:0000313" key="1">
    <source>
        <dbReference type="EMBL" id="OGK15042.1"/>
    </source>
</evidence>
<evidence type="ECO:0008006" key="3">
    <source>
        <dbReference type="Google" id="ProtNLM"/>
    </source>
</evidence>
<accession>A0A1F7G8T2</accession>
<proteinExistence type="predicted"/>
<dbReference type="AlphaFoldDB" id="A0A1F7G8T2"/>
<protein>
    <recommendedName>
        <fullName evidence="3">PIN domain-containing protein</fullName>
    </recommendedName>
</protein>
<dbReference type="Proteomes" id="UP000178372">
    <property type="component" value="Unassembled WGS sequence"/>
</dbReference>
<reference evidence="1 2" key="1">
    <citation type="journal article" date="2016" name="Nat. Commun.">
        <title>Thousands of microbial genomes shed light on interconnected biogeochemical processes in an aquifer system.</title>
        <authorList>
            <person name="Anantharaman K."/>
            <person name="Brown C.T."/>
            <person name="Hug L.A."/>
            <person name="Sharon I."/>
            <person name="Castelle C.J."/>
            <person name="Probst A.J."/>
            <person name="Thomas B.C."/>
            <person name="Singh A."/>
            <person name="Wilkins M.J."/>
            <person name="Karaoz U."/>
            <person name="Brodie E.L."/>
            <person name="Williams K.H."/>
            <person name="Hubbard S.S."/>
            <person name="Banfield J.F."/>
        </authorList>
    </citation>
    <scope>NUCLEOTIDE SEQUENCE [LARGE SCALE GENOMIC DNA]</scope>
</reference>